<gene>
    <name evidence="1" type="ORF">HP550_01905</name>
</gene>
<proteinExistence type="predicted"/>
<evidence type="ECO:0000313" key="2">
    <source>
        <dbReference type="Proteomes" id="UP000565724"/>
    </source>
</evidence>
<dbReference type="GO" id="GO:0003677">
    <property type="term" value="F:DNA binding"/>
    <property type="evidence" value="ECO:0007669"/>
    <property type="project" value="UniProtKB-KW"/>
</dbReference>
<keyword evidence="1" id="KW-0238">DNA-binding</keyword>
<dbReference type="Proteomes" id="UP000565724">
    <property type="component" value="Unassembled WGS sequence"/>
</dbReference>
<comment type="caution">
    <text evidence="1">The sequence shown here is derived from an EMBL/GenBank/DDBJ whole genome shotgun (WGS) entry which is preliminary data.</text>
</comment>
<protein>
    <submittedName>
        <fullName evidence="1">Winged helix DNA-binding domain-containing protein</fullName>
    </submittedName>
</protein>
<reference evidence="1 2" key="1">
    <citation type="submission" date="2020-05" db="EMBL/GenBank/DDBJ databases">
        <title>Genome Sequencing of Type Strains.</title>
        <authorList>
            <person name="Lemaire J.F."/>
            <person name="Inderbitzin P."/>
            <person name="Gregorio O.A."/>
            <person name="Collins S.B."/>
            <person name="Wespe N."/>
            <person name="Knight-Connoni V."/>
        </authorList>
    </citation>
    <scope>NUCLEOTIDE SEQUENCE [LARGE SCALE GENOMIC DNA]</scope>
    <source>
        <strain evidence="1 2">ATCC 25174</strain>
    </source>
</reference>
<dbReference type="AlphaFoldDB" id="A0A7Y5ZXQ4"/>
<sequence>MRRSKQRPPTGRDTLSVVGPSLRKVHHLSRADARRIAVRAQRLTADRPTDVHETVRALTFLQLNPTSAIAPSADLVLWSRLGSSYDPQELADALDEQTIIEFRGMLRVAEDLALYRAEMAVWPGTGTRVKDWQRGNRQWVADNEACRQDILELLRADGPLPISELPDTCVRPWKSSGWNNNRNVIMLLGLMVQMGDVAPAGGTGRDRLWDLAERVYPPGPPVPLEEAYRIRDERRLAALGIARPKGPEQPVEPLDVRDVGEPAVIEGVRGEWRVDPAQLDLPFEGRAALLSPLDLLLYDRKRMTDVFEFDYILEMYKPVAARRWGYFALPVLVGDRLVGKLDATADVKAGVLRVHAVHEDEPWTPDARAAVDREIDDLAQWLELDLLRSS</sequence>
<dbReference type="PANTHER" id="PTHR30528:SF0">
    <property type="entry name" value="CYTOPLASMIC PROTEIN"/>
    <property type="match status" value="1"/>
</dbReference>
<dbReference type="InterPro" id="IPR009351">
    <property type="entry name" value="AlkZ-like"/>
</dbReference>
<evidence type="ECO:0000313" key="1">
    <source>
        <dbReference type="EMBL" id="NUU16004.1"/>
    </source>
</evidence>
<accession>A0A7Y5ZXQ4</accession>
<dbReference type="EMBL" id="JABMCI010000040">
    <property type="protein sequence ID" value="NUU16004.1"/>
    <property type="molecule type" value="Genomic_DNA"/>
</dbReference>
<name>A0A7Y5ZXQ4_9CELL</name>
<keyword evidence="2" id="KW-1185">Reference proteome</keyword>
<organism evidence="1 2">
    <name type="scientific">Cellulomonas humilata</name>
    <dbReference type="NCBI Taxonomy" id="144055"/>
    <lineage>
        <taxon>Bacteria</taxon>
        <taxon>Bacillati</taxon>
        <taxon>Actinomycetota</taxon>
        <taxon>Actinomycetes</taxon>
        <taxon>Micrococcales</taxon>
        <taxon>Cellulomonadaceae</taxon>
        <taxon>Cellulomonas</taxon>
    </lineage>
</organism>
<dbReference type="Pfam" id="PF06224">
    <property type="entry name" value="AlkZ-like"/>
    <property type="match status" value="1"/>
</dbReference>
<dbReference type="PANTHER" id="PTHR30528">
    <property type="entry name" value="CYTOPLASMIC PROTEIN"/>
    <property type="match status" value="1"/>
</dbReference>